<reference evidence="1" key="1">
    <citation type="journal article" date="2023" name="G3 (Bethesda)">
        <title>A reference genome for the long-term kleptoplast-retaining sea slug Elysia crispata morphotype clarki.</title>
        <authorList>
            <person name="Eastman K.E."/>
            <person name="Pendleton A.L."/>
            <person name="Shaikh M.A."/>
            <person name="Suttiyut T."/>
            <person name="Ogas R."/>
            <person name="Tomko P."/>
            <person name="Gavelis G."/>
            <person name="Widhalm J.R."/>
            <person name="Wisecaver J.H."/>
        </authorList>
    </citation>
    <scope>NUCLEOTIDE SEQUENCE</scope>
    <source>
        <strain evidence="1">ECLA1</strain>
    </source>
</reference>
<dbReference type="EMBL" id="JAWDGP010004873">
    <property type="protein sequence ID" value="KAK3761578.1"/>
    <property type="molecule type" value="Genomic_DNA"/>
</dbReference>
<proteinExistence type="predicted"/>
<name>A0AAE1D9Q7_9GAST</name>
<accession>A0AAE1D9Q7</accession>
<keyword evidence="2" id="KW-1185">Reference proteome</keyword>
<sequence length="250" mass="27955">MSAHNSRRILDALSSLTIRRSLWKRLGAIAEMSFGGNYYCVLTPLLDQVSDEGLTSINRRVTPGTELHSILTDYMTSAGATYVALAVPQTSPETYSKHKTDFFSEKFPDEYVREVEGLLAQDPASGAVLILNLLRETAEVFRVKTLKDYHRVLLSLFVQSVQQINPTSRILFEMKDLAPSFGVGKFVSCETNQCCFRYLTAKLCCKGGRTGAQTGGQEVRLYVRDHVHHNSLLDLSVISKWMSAEYAPAY</sequence>
<dbReference type="AlphaFoldDB" id="A0AAE1D9Q7"/>
<evidence type="ECO:0000313" key="2">
    <source>
        <dbReference type="Proteomes" id="UP001283361"/>
    </source>
</evidence>
<protein>
    <submittedName>
        <fullName evidence="1">Uncharacterized protein</fullName>
    </submittedName>
</protein>
<comment type="caution">
    <text evidence="1">The sequence shown here is derived from an EMBL/GenBank/DDBJ whole genome shotgun (WGS) entry which is preliminary data.</text>
</comment>
<dbReference type="Proteomes" id="UP001283361">
    <property type="component" value="Unassembled WGS sequence"/>
</dbReference>
<gene>
    <name evidence="1" type="ORF">RRG08_010302</name>
</gene>
<evidence type="ECO:0000313" key="1">
    <source>
        <dbReference type="EMBL" id="KAK3761578.1"/>
    </source>
</evidence>
<organism evidence="1 2">
    <name type="scientific">Elysia crispata</name>
    <name type="common">lettuce slug</name>
    <dbReference type="NCBI Taxonomy" id="231223"/>
    <lineage>
        <taxon>Eukaryota</taxon>
        <taxon>Metazoa</taxon>
        <taxon>Spiralia</taxon>
        <taxon>Lophotrochozoa</taxon>
        <taxon>Mollusca</taxon>
        <taxon>Gastropoda</taxon>
        <taxon>Heterobranchia</taxon>
        <taxon>Euthyneura</taxon>
        <taxon>Panpulmonata</taxon>
        <taxon>Sacoglossa</taxon>
        <taxon>Placobranchoidea</taxon>
        <taxon>Plakobranchidae</taxon>
        <taxon>Elysia</taxon>
    </lineage>
</organism>